<keyword evidence="2" id="KW-1185">Reference proteome</keyword>
<organism evidence="1 2">
    <name type="scientific">Lynx pardinus</name>
    <name type="common">Iberian lynx</name>
    <name type="synonym">Felis pardina</name>
    <dbReference type="NCBI Taxonomy" id="191816"/>
    <lineage>
        <taxon>Eukaryota</taxon>
        <taxon>Metazoa</taxon>
        <taxon>Chordata</taxon>
        <taxon>Craniata</taxon>
        <taxon>Vertebrata</taxon>
        <taxon>Euteleostomi</taxon>
        <taxon>Mammalia</taxon>
        <taxon>Eutheria</taxon>
        <taxon>Laurasiatheria</taxon>
        <taxon>Carnivora</taxon>
        <taxon>Feliformia</taxon>
        <taxon>Felidae</taxon>
        <taxon>Felinae</taxon>
        <taxon>Lynx</taxon>
    </lineage>
</organism>
<protein>
    <submittedName>
        <fullName evidence="1">Uncharacterized protein</fullName>
    </submittedName>
</protein>
<feature type="non-terminal residue" evidence="1">
    <location>
        <position position="53"/>
    </location>
</feature>
<dbReference type="Proteomes" id="UP000386466">
    <property type="component" value="Unassembled WGS sequence"/>
</dbReference>
<reference evidence="1 2" key="1">
    <citation type="submission" date="2019-01" db="EMBL/GenBank/DDBJ databases">
        <authorList>
            <person name="Alioto T."/>
            <person name="Alioto T."/>
        </authorList>
    </citation>
    <scope>NUCLEOTIDE SEQUENCE [LARGE SCALE GENOMIC DNA]</scope>
</reference>
<evidence type="ECO:0000313" key="2">
    <source>
        <dbReference type="Proteomes" id="UP000386466"/>
    </source>
</evidence>
<proteinExistence type="predicted"/>
<dbReference type="AlphaFoldDB" id="A0A485P4N7"/>
<sequence length="53" mass="6099">TWRQCCPAFFSSRSWQKKGPMSGEPALQRALGRRLHLLPAHQYFQLTALQNGK</sequence>
<accession>A0A485P4N7</accession>
<gene>
    <name evidence="1" type="ORF">LYPA_23C011094</name>
</gene>
<name>A0A485P4N7_LYNPA</name>
<dbReference type="EMBL" id="CAAGRJ010027058">
    <property type="protein sequence ID" value="VFV39219.1"/>
    <property type="molecule type" value="Genomic_DNA"/>
</dbReference>
<evidence type="ECO:0000313" key="1">
    <source>
        <dbReference type="EMBL" id="VFV39219.1"/>
    </source>
</evidence>
<feature type="non-terminal residue" evidence="1">
    <location>
        <position position="1"/>
    </location>
</feature>